<dbReference type="EMBL" id="CAWUPB010001197">
    <property type="protein sequence ID" value="CAK7356771.1"/>
    <property type="molecule type" value="Genomic_DNA"/>
</dbReference>
<accession>A0AAV1SSR2</accession>
<keyword evidence="2" id="KW-1185">Reference proteome</keyword>
<proteinExistence type="predicted"/>
<dbReference type="Proteomes" id="UP001314170">
    <property type="component" value="Unassembled WGS sequence"/>
</dbReference>
<dbReference type="AlphaFoldDB" id="A0AAV1SSR2"/>
<sequence length="65" mass="7310">MPFFPTVKTAAKHQTLTIRKFAILASVKLPSGFLLIKNAFTSYEFASEGKHFAPRDLFSKYKTVA</sequence>
<evidence type="ECO:0000313" key="1">
    <source>
        <dbReference type="EMBL" id="CAK7356771.1"/>
    </source>
</evidence>
<name>A0AAV1SSR2_9ROSI</name>
<organism evidence="1 2">
    <name type="scientific">Dovyalis caffra</name>
    <dbReference type="NCBI Taxonomy" id="77055"/>
    <lineage>
        <taxon>Eukaryota</taxon>
        <taxon>Viridiplantae</taxon>
        <taxon>Streptophyta</taxon>
        <taxon>Embryophyta</taxon>
        <taxon>Tracheophyta</taxon>
        <taxon>Spermatophyta</taxon>
        <taxon>Magnoliopsida</taxon>
        <taxon>eudicotyledons</taxon>
        <taxon>Gunneridae</taxon>
        <taxon>Pentapetalae</taxon>
        <taxon>rosids</taxon>
        <taxon>fabids</taxon>
        <taxon>Malpighiales</taxon>
        <taxon>Salicaceae</taxon>
        <taxon>Flacourtieae</taxon>
        <taxon>Dovyalis</taxon>
    </lineage>
</organism>
<gene>
    <name evidence="1" type="ORF">DCAF_LOCUS27052</name>
</gene>
<reference evidence="1 2" key="1">
    <citation type="submission" date="2024-01" db="EMBL/GenBank/DDBJ databases">
        <authorList>
            <person name="Waweru B."/>
        </authorList>
    </citation>
    <scope>NUCLEOTIDE SEQUENCE [LARGE SCALE GENOMIC DNA]</scope>
</reference>
<evidence type="ECO:0000313" key="2">
    <source>
        <dbReference type="Proteomes" id="UP001314170"/>
    </source>
</evidence>
<comment type="caution">
    <text evidence="1">The sequence shown here is derived from an EMBL/GenBank/DDBJ whole genome shotgun (WGS) entry which is preliminary data.</text>
</comment>
<protein>
    <submittedName>
        <fullName evidence="1">Uncharacterized protein</fullName>
    </submittedName>
</protein>